<feature type="transmembrane region" description="Helical" evidence="1">
    <location>
        <begin position="34"/>
        <end position="55"/>
    </location>
</feature>
<keyword evidence="1" id="KW-0472">Membrane</keyword>
<evidence type="ECO:0000313" key="2">
    <source>
        <dbReference type="EMBL" id="AMS01263.1"/>
    </source>
</evidence>
<dbReference type="GeneID" id="29058897"/>
<proteinExistence type="predicted"/>
<name>A0A172JI85_BPPB1</name>
<dbReference type="RefSeq" id="YP_009283083.1">
    <property type="nucleotide sequence ID" value="NC_031039.1"/>
</dbReference>
<evidence type="ECO:0000313" key="3">
    <source>
        <dbReference type="Proteomes" id="UP000202618"/>
    </source>
</evidence>
<dbReference type="Proteomes" id="UP000202618">
    <property type="component" value="Segment"/>
</dbReference>
<keyword evidence="1" id="KW-0812">Transmembrane</keyword>
<sequence>MVNIIVLLIVLFLIFIATFVYQEFANTGYAMSDFLTAIQIISGGLMFCILAKLIFEM</sequence>
<dbReference type="KEGG" id="vg:29058897"/>
<protein>
    <submittedName>
        <fullName evidence="2">Putative membrane protein</fullName>
    </submittedName>
</protein>
<accession>A0A172JI85</accession>
<feature type="transmembrane region" description="Helical" evidence="1">
    <location>
        <begin position="5"/>
        <end position="22"/>
    </location>
</feature>
<gene>
    <name evidence="2" type="ORF">AR9_g179</name>
</gene>
<reference evidence="2 3" key="1">
    <citation type="journal article" date="2016" name="Virology">
        <title>The genome of AR9, a giant transducing Bacillus phage encoding two multisubunit RNA polymerases.</title>
        <authorList>
            <person name="Lavysh D."/>
            <person name="Sokolova M."/>
            <person name="Minakhin L."/>
            <person name="Yakunina M."/>
            <person name="Artamonova T."/>
            <person name="Kozyavkin S."/>
            <person name="Makarova K.S."/>
            <person name="Koonin E.V."/>
            <person name="Severinov K."/>
        </authorList>
    </citation>
    <scope>NUCLEOTIDE SEQUENCE [LARGE SCALE GENOMIC DNA]</scope>
</reference>
<dbReference type="EMBL" id="KU878088">
    <property type="protein sequence ID" value="AMS01263.1"/>
    <property type="molecule type" value="Genomic_DNA"/>
</dbReference>
<evidence type="ECO:0000256" key="1">
    <source>
        <dbReference type="SAM" id="Phobius"/>
    </source>
</evidence>
<keyword evidence="1" id="KW-1133">Transmembrane helix</keyword>
<organism evidence="2 3">
    <name type="scientific">Bacillus phage AR9</name>
    <dbReference type="NCBI Taxonomy" id="1815509"/>
    <lineage>
        <taxon>Viruses</taxon>
        <taxon>Duplodnaviria</taxon>
        <taxon>Heunggongvirae</taxon>
        <taxon>Uroviricota</taxon>
        <taxon>Caudoviricetes</taxon>
        <taxon>Takahashivirus</taxon>
        <taxon>Bacillus phage PBS1</taxon>
    </lineage>
</organism>